<reference evidence="3 4" key="1">
    <citation type="submission" date="2020-06" db="EMBL/GenBank/DDBJ databases">
        <authorList>
            <person name="Li R."/>
            <person name="Bekaert M."/>
        </authorList>
    </citation>
    <scope>NUCLEOTIDE SEQUENCE [LARGE SCALE GENOMIC DNA]</scope>
    <source>
        <strain evidence="4">wild</strain>
    </source>
</reference>
<feature type="compositionally biased region" description="Basic and acidic residues" evidence="1">
    <location>
        <begin position="12"/>
        <end position="22"/>
    </location>
</feature>
<dbReference type="PANTHER" id="PTHR33776:SF3">
    <property type="entry name" value="PHD-TYPE DOMAIN-CONTAINING PROTEIN"/>
    <property type="match status" value="1"/>
</dbReference>
<dbReference type="Gene3D" id="3.60.10.10">
    <property type="entry name" value="Endonuclease/exonuclease/phosphatase"/>
    <property type="match status" value="1"/>
</dbReference>
<dbReference type="PANTHER" id="PTHR33776">
    <property type="entry name" value="ENDO/EXONUCLEASE/PHOSPHATASE DOMAIN-CONTAINING PROTEIN"/>
    <property type="match status" value="1"/>
</dbReference>
<accession>A0A6J8CK99</accession>
<name>A0A6J8CK99_MYTCO</name>
<feature type="region of interest" description="Disordered" evidence="1">
    <location>
        <begin position="1"/>
        <end position="23"/>
    </location>
</feature>
<dbReference type="InterPro" id="IPR005135">
    <property type="entry name" value="Endo/exonuclease/phosphatase"/>
</dbReference>
<dbReference type="OrthoDB" id="6154567at2759"/>
<dbReference type="GO" id="GO:0003824">
    <property type="term" value="F:catalytic activity"/>
    <property type="evidence" value="ECO:0007669"/>
    <property type="project" value="InterPro"/>
</dbReference>
<evidence type="ECO:0000313" key="4">
    <source>
        <dbReference type="Proteomes" id="UP000507470"/>
    </source>
</evidence>
<dbReference type="InterPro" id="IPR036691">
    <property type="entry name" value="Endo/exonu/phosph_ase_sf"/>
</dbReference>
<evidence type="ECO:0000259" key="2">
    <source>
        <dbReference type="Pfam" id="PF03372"/>
    </source>
</evidence>
<sequence length="201" mass="22799">MGGIETNPGPHQRSDDNDDHNISFESVSESNSLREMFSTSISFLHLNVQSLLPKLDLIVTEYEDFDILSFTETWLNGNNSSDSSNYQKPFRKDRGPMKSGGGVIVYVKENIHSKRRDDLEVPGVEVIWIQLKINNKNVLYGTFYVPPKSNNEIWTKIESSFESAVNDVKCDRIIVTGDFIDNLLNGANSKIHNICTNYSFE</sequence>
<dbReference type="SUPFAM" id="SSF56219">
    <property type="entry name" value="DNase I-like"/>
    <property type="match status" value="1"/>
</dbReference>
<evidence type="ECO:0000313" key="3">
    <source>
        <dbReference type="EMBL" id="CAC5395320.1"/>
    </source>
</evidence>
<dbReference type="Proteomes" id="UP000507470">
    <property type="component" value="Unassembled WGS sequence"/>
</dbReference>
<protein>
    <recommendedName>
        <fullName evidence="2">Endonuclease/exonuclease/phosphatase domain-containing protein</fullName>
    </recommendedName>
</protein>
<dbReference type="Pfam" id="PF03372">
    <property type="entry name" value="Exo_endo_phos"/>
    <property type="match status" value="1"/>
</dbReference>
<feature type="domain" description="Endonuclease/exonuclease/phosphatase" evidence="2">
    <location>
        <begin position="46"/>
        <end position="179"/>
    </location>
</feature>
<evidence type="ECO:0000256" key="1">
    <source>
        <dbReference type="SAM" id="MobiDB-lite"/>
    </source>
</evidence>
<dbReference type="EMBL" id="CACVKT020005464">
    <property type="protein sequence ID" value="CAC5395320.1"/>
    <property type="molecule type" value="Genomic_DNA"/>
</dbReference>
<keyword evidence="4" id="KW-1185">Reference proteome</keyword>
<organism evidence="3 4">
    <name type="scientific">Mytilus coruscus</name>
    <name type="common">Sea mussel</name>
    <dbReference type="NCBI Taxonomy" id="42192"/>
    <lineage>
        <taxon>Eukaryota</taxon>
        <taxon>Metazoa</taxon>
        <taxon>Spiralia</taxon>
        <taxon>Lophotrochozoa</taxon>
        <taxon>Mollusca</taxon>
        <taxon>Bivalvia</taxon>
        <taxon>Autobranchia</taxon>
        <taxon>Pteriomorphia</taxon>
        <taxon>Mytilida</taxon>
        <taxon>Mytiloidea</taxon>
        <taxon>Mytilidae</taxon>
        <taxon>Mytilinae</taxon>
        <taxon>Mytilus</taxon>
    </lineage>
</organism>
<dbReference type="AlphaFoldDB" id="A0A6J8CK99"/>
<proteinExistence type="predicted"/>
<gene>
    <name evidence="3" type="ORF">MCOR_29999</name>
</gene>